<dbReference type="InterPro" id="IPR015424">
    <property type="entry name" value="PyrdxlP-dep_Trfase"/>
</dbReference>
<dbReference type="EC" id="2.1.2.1" evidence="9"/>
<organism evidence="11 12">
    <name type="scientific">Pycnococcus provasolii</name>
    <dbReference type="NCBI Taxonomy" id="41880"/>
    <lineage>
        <taxon>Eukaryota</taxon>
        <taxon>Viridiplantae</taxon>
        <taxon>Chlorophyta</taxon>
        <taxon>Pseudoscourfieldiophyceae</taxon>
        <taxon>Pseudoscourfieldiales</taxon>
        <taxon>Pycnococcaceae</taxon>
        <taxon>Pycnococcus</taxon>
    </lineage>
</organism>
<evidence type="ECO:0000313" key="12">
    <source>
        <dbReference type="Proteomes" id="UP000660262"/>
    </source>
</evidence>
<dbReference type="InterPro" id="IPR001085">
    <property type="entry name" value="Ser_HO-MeTrfase"/>
</dbReference>
<keyword evidence="7 8" id="KW-0663">Pyridoxal phosphate</keyword>
<evidence type="ECO:0000256" key="2">
    <source>
        <dbReference type="ARBA" id="ARBA00001933"/>
    </source>
</evidence>
<dbReference type="PANTHER" id="PTHR11680:SF35">
    <property type="entry name" value="SERINE HYDROXYMETHYLTRANSFERASE 1"/>
    <property type="match status" value="1"/>
</dbReference>
<comment type="similarity">
    <text evidence="4 9">Belongs to the SHMT family.</text>
</comment>
<keyword evidence="6 9" id="KW-0808">Transferase</keyword>
<evidence type="ECO:0000313" key="11">
    <source>
        <dbReference type="EMBL" id="GHP07198.1"/>
    </source>
</evidence>
<dbReference type="FunFam" id="3.40.640.10:FF:000050">
    <property type="entry name" value="Serine hydroxymethyltransferase"/>
    <property type="match status" value="1"/>
</dbReference>
<dbReference type="SUPFAM" id="SSF53383">
    <property type="entry name" value="PLP-dependent transferases"/>
    <property type="match status" value="1"/>
</dbReference>
<evidence type="ECO:0000256" key="6">
    <source>
        <dbReference type="ARBA" id="ARBA00022679"/>
    </source>
</evidence>
<dbReference type="GO" id="GO:0032259">
    <property type="term" value="P:methylation"/>
    <property type="evidence" value="ECO:0007669"/>
    <property type="project" value="UniProtKB-KW"/>
</dbReference>
<proteinExistence type="inferred from homology"/>
<dbReference type="EMBL" id="BNJQ01000015">
    <property type="protein sequence ID" value="GHP07198.1"/>
    <property type="molecule type" value="Genomic_DNA"/>
</dbReference>
<dbReference type="GO" id="GO:0035999">
    <property type="term" value="P:tetrahydrofolate interconversion"/>
    <property type="evidence" value="ECO:0007669"/>
    <property type="project" value="UniProtKB-UniPathway"/>
</dbReference>
<evidence type="ECO:0000259" key="10">
    <source>
        <dbReference type="Pfam" id="PF00464"/>
    </source>
</evidence>
<keyword evidence="11" id="KW-0489">Methyltransferase</keyword>
<keyword evidence="12" id="KW-1185">Reference proteome</keyword>
<keyword evidence="5 9" id="KW-0554">One-carbon metabolism</keyword>
<evidence type="ECO:0000256" key="7">
    <source>
        <dbReference type="ARBA" id="ARBA00022898"/>
    </source>
</evidence>
<dbReference type="InterPro" id="IPR019798">
    <property type="entry name" value="Ser_HO-MeTrfase_PLP_BS"/>
</dbReference>
<dbReference type="InterPro" id="IPR015422">
    <property type="entry name" value="PyrdxlP-dep_Trfase_small"/>
</dbReference>
<sequence>MQSVFPDGLKTLDVADPEVYGLIQKEKRRQYTGIELIASENFTSQAVMEALGSCLTNKYSEGMPGKRYYGGNEVIDQVENLCRSRALAAYRLDNAKWGVNVQPYSGSPANFAVYTGLLRPHDRVMGLDLPSGGHLTHGYYTAGGKRISATSIYFESLPYKVNSTTGFIDYDKLEEKALDFRPAMIICGGSAYPRDWDYARFRAICDKVGAILMADMAHISGLVAAQEANNPFEYCDIVTSTTHKSLRGPRAGMVFYRRGPRPSKKGEPEGQVYDYEERIDMAVFPALQGGPHNHQIGALAVALKQVNEPAFKTYIVQVKKNAAACGVSLMSKGYKLVTDGTENHLLLWDLRPQGLTGNKVEKLCDLAHITLNKNAVFGDASALSPGGVRIGAPAMTSRGLVEPDFVQVAEFLHEVVQIGLKIQAEKGKMLKQFMEGIEQNQDILNLRTRVEAFAKKFEMPGFDVSKLS</sequence>
<dbReference type="GO" id="GO:0004372">
    <property type="term" value="F:glycine hydroxymethyltransferase activity"/>
    <property type="evidence" value="ECO:0007669"/>
    <property type="project" value="UniProtKB-EC"/>
</dbReference>
<name>A0A830HJZ0_9CHLO</name>
<accession>A0A830HJZ0</accession>
<dbReference type="CDD" id="cd00378">
    <property type="entry name" value="SHMT"/>
    <property type="match status" value="1"/>
</dbReference>
<comment type="pathway">
    <text evidence="3 9">One-carbon metabolism; tetrahydrofolate interconversion.</text>
</comment>
<dbReference type="GO" id="GO:0008168">
    <property type="term" value="F:methyltransferase activity"/>
    <property type="evidence" value="ECO:0007669"/>
    <property type="project" value="UniProtKB-KW"/>
</dbReference>
<dbReference type="Gene3D" id="3.40.640.10">
    <property type="entry name" value="Type I PLP-dependent aspartate aminotransferase-like (Major domain)"/>
    <property type="match status" value="1"/>
</dbReference>
<dbReference type="HAMAP" id="MF_00051">
    <property type="entry name" value="SHMT"/>
    <property type="match status" value="1"/>
</dbReference>
<evidence type="ECO:0000256" key="8">
    <source>
        <dbReference type="PIRSR" id="PIRSR000412-50"/>
    </source>
</evidence>
<evidence type="ECO:0000256" key="3">
    <source>
        <dbReference type="ARBA" id="ARBA00004777"/>
    </source>
</evidence>
<dbReference type="InterPro" id="IPR039429">
    <property type="entry name" value="SHMT-like_dom"/>
</dbReference>
<dbReference type="PROSITE" id="PS00096">
    <property type="entry name" value="SHMT"/>
    <property type="match status" value="1"/>
</dbReference>
<evidence type="ECO:0000256" key="4">
    <source>
        <dbReference type="ARBA" id="ARBA00006376"/>
    </source>
</evidence>
<dbReference type="GO" id="GO:0019264">
    <property type="term" value="P:glycine biosynthetic process from serine"/>
    <property type="evidence" value="ECO:0007669"/>
    <property type="project" value="InterPro"/>
</dbReference>
<evidence type="ECO:0000256" key="1">
    <source>
        <dbReference type="ARBA" id="ARBA00001528"/>
    </source>
</evidence>
<dbReference type="OrthoDB" id="10265628at2759"/>
<dbReference type="Pfam" id="PF00464">
    <property type="entry name" value="SHMT"/>
    <property type="match status" value="1"/>
</dbReference>
<feature type="modified residue" description="N6-(pyridoxal phosphate)lysine" evidence="8">
    <location>
        <position position="244"/>
    </location>
</feature>
<dbReference type="GO" id="GO:0005739">
    <property type="term" value="C:mitochondrion"/>
    <property type="evidence" value="ECO:0007669"/>
    <property type="project" value="TreeGrafter"/>
</dbReference>
<gene>
    <name evidence="11" type="ORF">PPROV_000594000</name>
</gene>
<dbReference type="PIRSF" id="PIRSF000412">
    <property type="entry name" value="SHMT"/>
    <property type="match status" value="1"/>
</dbReference>
<comment type="function">
    <text evidence="9">Interconversion of serine and glycine.</text>
</comment>
<dbReference type="PANTHER" id="PTHR11680">
    <property type="entry name" value="SERINE HYDROXYMETHYLTRANSFERASE"/>
    <property type="match status" value="1"/>
</dbReference>
<evidence type="ECO:0000256" key="9">
    <source>
        <dbReference type="RuleBase" id="RU000585"/>
    </source>
</evidence>
<dbReference type="UniPathway" id="UPA00193"/>
<comment type="catalytic activity">
    <reaction evidence="1 9">
        <text>(6R)-5,10-methylene-5,6,7,8-tetrahydrofolate + glycine + H2O = (6S)-5,6,7,8-tetrahydrofolate + L-serine</text>
        <dbReference type="Rhea" id="RHEA:15481"/>
        <dbReference type="ChEBI" id="CHEBI:15377"/>
        <dbReference type="ChEBI" id="CHEBI:15636"/>
        <dbReference type="ChEBI" id="CHEBI:33384"/>
        <dbReference type="ChEBI" id="CHEBI:57305"/>
        <dbReference type="ChEBI" id="CHEBI:57453"/>
        <dbReference type="EC" id="2.1.2.1"/>
    </reaction>
</comment>
<comment type="caution">
    <text evidence="11">The sequence shown here is derived from an EMBL/GenBank/DDBJ whole genome shotgun (WGS) entry which is preliminary data.</text>
</comment>
<dbReference type="GO" id="GO:0030170">
    <property type="term" value="F:pyridoxal phosphate binding"/>
    <property type="evidence" value="ECO:0007669"/>
    <property type="project" value="InterPro"/>
</dbReference>
<dbReference type="InterPro" id="IPR015421">
    <property type="entry name" value="PyrdxlP-dep_Trfase_major"/>
</dbReference>
<protein>
    <recommendedName>
        <fullName evidence="9">Serine hydroxymethyltransferase</fullName>
        <ecNumber evidence="9">2.1.2.1</ecNumber>
    </recommendedName>
</protein>
<comment type="cofactor">
    <cofactor evidence="2 8 9">
        <name>pyridoxal 5'-phosphate</name>
        <dbReference type="ChEBI" id="CHEBI:597326"/>
    </cofactor>
</comment>
<dbReference type="AlphaFoldDB" id="A0A830HJZ0"/>
<dbReference type="Gene3D" id="3.90.1150.10">
    <property type="entry name" value="Aspartate Aminotransferase, domain 1"/>
    <property type="match status" value="1"/>
</dbReference>
<feature type="domain" description="Serine hydroxymethyltransferase-like" evidence="10">
    <location>
        <begin position="13"/>
        <end position="411"/>
    </location>
</feature>
<reference evidence="11" key="1">
    <citation type="submission" date="2020-10" db="EMBL/GenBank/DDBJ databases">
        <title>Unveiling of a novel bifunctional photoreceptor, Dualchrome1, isolated from a cosmopolitan green alga.</title>
        <authorList>
            <person name="Suzuki S."/>
            <person name="Kawachi M."/>
        </authorList>
    </citation>
    <scope>NUCLEOTIDE SEQUENCE</scope>
    <source>
        <strain evidence="11">NIES 2893</strain>
    </source>
</reference>
<dbReference type="InterPro" id="IPR049943">
    <property type="entry name" value="Ser_HO-MeTrfase-like"/>
</dbReference>
<evidence type="ECO:0000256" key="5">
    <source>
        <dbReference type="ARBA" id="ARBA00022563"/>
    </source>
</evidence>
<dbReference type="Proteomes" id="UP000660262">
    <property type="component" value="Unassembled WGS sequence"/>
</dbReference>
<dbReference type="NCBIfam" id="NF000586">
    <property type="entry name" value="PRK00011.1"/>
    <property type="match status" value="1"/>
</dbReference>